<dbReference type="InterPro" id="IPR045596">
    <property type="entry name" value="DUF6459"/>
</dbReference>
<reference evidence="2 3" key="1">
    <citation type="submission" date="2023-02" db="EMBL/GenBank/DDBJ databases">
        <authorList>
            <person name="Mo P."/>
        </authorList>
    </citation>
    <scope>NUCLEOTIDE SEQUENCE [LARGE SCALE GENOMIC DNA]</scope>
    <source>
        <strain evidence="2 3">HUAS 3</strain>
    </source>
</reference>
<dbReference type="Pfam" id="PF20060">
    <property type="entry name" value="DUF6459"/>
    <property type="match status" value="1"/>
</dbReference>
<evidence type="ECO:0000313" key="3">
    <source>
        <dbReference type="Proteomes" id="UP001219605"/>
    </source>
</evidence>
<evidence type="ECO:0000313" key="2">
    <source>
        <dbReference type="EMBL" id="WDZ86995.1"/>
    </source>
</evidence>
<gene>
    <name evidence="2" type="ORF">PVK37_11630</name>
</gene>
<dbReference type="Proteomes" id="UP001219605">
    <property type="component" value="Chromosome"/>
</dbReference>
<dbReference type="RefSeq" id="WP_275033869.1">
    <property type="nucleotide sequence ID" value="NZ_CP118615.1"/>
</dbReference>
<accession>A0ABY7ZVI8</accession>
<feature type="compositionally biased region" description="Pro residues" evidence="1">
    <location>
        <begin position="7"/>
        <end position="24"/>
    </location>
</feature>
<organism evidence="2 3">
    <name type="scientific">Micromonospora cathayae</name>
    <dbReference type="NCBI Taxonomy" id="3028804"/>
    <lineage>
        <taxon>Bacteria</taxon>
        <taxon>Bacillati</taxon>
        <taxon>Actinomycetota</taxon>
        <taxon>Actinomycetes</taxon>
        <taxon>Micromonosporales</taxon>
        <taxon>Micromonosporaceae</taxon>
        <taxon>Micromonospora</taxon>
    </lineage>
</organism>
<protein>
    <submittedName>
        <fullName evidence="2">Rv3235 family protein</fullName>
    </submittedName>
</protein>
<feature type="compositionally biased region" description="Low complexity" evidence="1">
    <location>
        <begin position="49"/>
        <end position="61"/>
    </location>
</feature>
<dbReference type="EMBL" id="CP118615">
    <property type="protein sequence ID" value="WDZ86995.1"/>
    <property type="molecule type" value="Genomic_DNA"/>
</dbReference>
<name>A0ABY7ZVI8_9ACTN</name>
<sequence>MVDSRRPVPPRPPVRLRPAPPLDPPFADDQLADLWPRPSATQLALDLTGGVRPAPGRPAARPTRRPVAPRPARPTAPAVGVPATATAEATRVAHRFVGTCVEVLNGHRPPTQLRILTDPTRTTAVLEQLAGAIARLGPVRRRSTRPVVRLRRLRVCQPRPDVIEAAAVLAVPSGRSWAMAVRLERRAPGWICLVLHIL</sequence>
<proteinExistence type="predicted"/>
<keyword evidence="3" id="KW-1185">Reference proteome</keyword>
<evidence type="ECO:0000256" key="1">
    <source>
        <dbReference type="SAM" id="MobiDB-lite"/>
    </source>
</evidence>
<feature type="region of interest" description="Disordered" evidence="1">
    <location>
        <begin position="1"/>
        <end position="82"/>
    </location>
</feature>